<keyword evidence="2" id="KW-1185">Reference proteome</keyword>
<gene>
    <name evidence="1" type="ORF">RJ641_018652</name>
</gene>
<dbReference type="GO" id="GO:0004553">
    <property type="term" value="F:hydrolase activity, hydrolyzing O-glycosyl compounds"/>
    <property type="evidence" value="ECO:0007669"/>
    <property type="project" value="InterPro"/>
</dbReference>
<evidence type="ECO:0000313" key="1">
    <source>
        <dbReference type="EMBL" id="KAK6917901.1"/>
    </source>
</evidence>
<name>A0AAN8UTR2_9MAGN</name>
<evidence type="ECO:0000313" key="2">
    <source>
        <dbReference type="Proteomes" id="UP001370490"/>
    </source>
</evidence>
<protein>
    <submittedName>
        <fullName evidence="1">Uncharacterized protein</fullName>
    </submittedName>
</protein>
<dbReference type="EMBL" id="JBAMMX010000023">
    <property type="protein sequence ID" value="KAK6917901.1"/>
    <property type="molecule type" value="Genomic_DNA"/>
</dbReference>
<reference evidence="1 2" key="1">
    <citation type="submission" date="2023-12" db="EMBL/GenBank/DDBJ databases">
        <title>A high-quality genome assembly for Dillenia turbinata (Dilleniales).</title>
        <authorList>
            <person name="Chanderbali A."/>
        </authorList>
    </citation>
    <scope>NUCLEOTIDE SEQUENCE [LARGE SCALE GENOMIC DNA]</scope>
    <source>
        <strain evidence="1">LSX21</strain>
        <tissue evidence="1">Leaf</tissue>
    </source>
</reference>
<dbReference type="AlphaFoldDB" id="A0AAN8UTR2"/>
<comment type="caution">
    <text evidence="1">The sequence shown here is derived from an EMBL/GenBank/DDBJ whole genome shotgun (WGS) entry which is preliminary data.</text>
</comment>
<dbReference type="PANTHER" id="PTHR32227">
    <property type="entry name" value="GLUCAN ENDO-1,3-BETA-GLUCOSIDASE BG1-RELATED-RELATED"/>
    <property type="match status" value="1"/>
</dbReference>
<dbReference type="Proteomes" id="UP001370490">
    <property type="component" value="Unassembled WGS sequence"/>
</dbReference>
<dbReference type="SUPFAM" id="SSF51445">
    <property type="entry name" value="(Trans)glycosidases"/>
    <property type="match status" value="1"/>
</dbReference>
<proteinExistence type="predicted"/>
<accession>A0AAN8UTR2</accession>
<sequence>MDMGVVDMGVELDGERSELGYHLQPQALPFRGGLSPQNNRIQVMVGIPNDVLPVLSSSSAASDSWVRQNVSSYLIEGLVEVSEKRLIQATKEIVKDVEEKNGLKASMLFEYVSWFRYVAAGNEPFLTSYSGQFQEYVVPALLNLQQSLVKANLANFIKLVVPFNADAYESSPPS</sequence>
<dbReference type="Gene3D" id="3.20.20.80">
    <property type="entry name" value="Glycosidases"/>
    <property type="match status" value="1"/>
</dbReference>
<dbReference type="GO" id="GO:0005975">
    <property type="term" value="P:carbohydrate metabolic process"/>
    <property type="evidence" value="ECO:0007669"/>
    <property type="project" value="InterPro"/>
</dbReference>
<dbReference type="InterPro" id="IPR044965">
    <property type="entry name" value="Glyco_hydro_17_plant"/>
</dbReference>
<dbReference type="InterPro" id="IPR017853">
    <property type="entry name" value="GH"/>
</dbReference>
<organism evidence="1 2">
    <name type="scientific">Dillenia turbinata</name>
    <dbReference type="NCBI Taxonomy" id="194707"/>
    <lineage>
        <taxon>Eukaryota</taxon>
        <taxon>Viridiplantae</taxon>
        <taxon>Streptophyta</taxon>
        <taxon>Embryophyta</taxon>
        <taxon>Tracheophyta</taxon>
        <taxon>Spermatophyta</taxon>
        <taxon>Magnoliopsida</taxon>
        <taxon>eudicotyledons</taxon>
        <taxon>Gunneridae</taxon>
        <taxon>Pentapetalae</taxon>
        <taxon>Dilleniales</taxon>
        <taxon>Dilleniaceae</taxon>
        <taxon>Dillenia</taxon>
    </lineage>
</organism>